<feature type="region of interest" description="Disordered" evidence="1">
    <location>
        <begin position="32"/>
        <end position="74"/>
    </location>
</feature>
<dbReference type="OrthoDB" id="10490506at2759"/>
<accession>D8PN14</accession>
<proteinExistence type="predicted"/>
<feature type="region of interest" description="Disordered" evidence="1">
    <location>
        <begin position="141"/>
        <end position="160"/>
    </location>
</feature>
<dbReference type="VEuPathDB" id="FungiDB:SCHCODRAFT_02598814"/>
<dbReference type="EMBL" id="GL377302">
    <property type="protein sequence ID" value="EFJ02862.1"/>
    <property type="molecule type" value="Genomic_DNA"/>
</dbReference>
<gene>
    <name evidence="2" type="ORF">SCHCODRAFT_230337</name>
</gene>
<dbReference type="RefSeq" id="XP_003037764.1">
    <property type="nucleotide sequence ID" value="XM_003037718.1"/>
</dbReference>
<protein>
    <submittedName>
        <fullName evidence="2">Uncharacterized protein</fullName>
    </submittedName>
</protein>
<dbReference type="HOGENOM" id="CLU_489291_0_0_1"/>
<feature type="region of interest" description="Disordered" evidence="1">
    <location>
        <begin position="242"/>
        <end position="265"/>
    </location>
</feature>
<evidence type="ECO:0000313" key="3">
    <source>
        <dbReference type="Proteomes" id="UP000007431"/>
    </source>
</evidence>
<name>D8PN14_SCHCM</name>
<dbReference type="Proteomes" id="UP000007431">
    <property type="component" value="Unassembled WGS sequence"/>
</dbReference>
<keyword evidence="3" id="KW-1185">Reference proteome</keyword>
<evidence type="ECO:0000313" key="2">
    <source>
        <dbReference type="EMBL" id="EFJ02862.1"/>
    </source>
</evidence>
<dbReference type="AlphaFoldDB" id="D8PN14"/>
<dbReference type="KEGG" id="scm:SCHCO_02598814"/>
<reference evidence="2 3" key="1">
    <citation type="journal article" date="2010" name="Nat. Biotechnol.">
        <title>Genome sequence of the model mushroom Schizophyllum commune.</title>
        <authorList>
            <person name="Ohm R.A."/>
            <person name="de Jong J.F."/>
            <person name="Lugones L.G."/>
            <person name="Aerts A."/>
            <person name="Kothe E."/>
            <person name="Stajich J.E."/>
            <person name="de Vries R.P."/>
            <person name="Record E."/>
            <person name="Levasseur A."/>
            <person name="Baker S.E."/>
            <person name="Bartholomew K.A."/>
            <person name="Coutinho P.M."/>
            <person name="Erdmann S."/>
            <person name="Fowler T.J."/>
            <person name="Gathman A.C."/>
            <person name="Lombard V."/>
            <person name="Henrissat B."/>
            <person name="Knabe N."/>
            <person name="Kuees U."/>
            <person name="Lilly W.W."/>
            <person name="Lindquist E."/>
            <person name="Lucas S."/>
            <person name="Magnuson J.K."/>
            <person name="Piumi F."/>
            <person name="Raudaskoski M."/>
            <person name="Salamov A."/>
            <person name="Schmutz J."/>
            <person name="Schwarze F.W.M.R."/>
            <person name="vanKuyk P.A."/>
            <person name="Horton J.S."/>
            <person name="Grigoriev I.V."/>
            <person name="Woesten H.A.B."/>
        </authorList>
    </citation>
    <scope>NUCLEOTIDE SEQUENCE [LARGE SCALE GENOMIC DNA]</scope>
    <source>
        <strain evidence="3">H4-8 / FGSC 9210</strain>
    </source>
</reference>
<sequence>MPKYSTAKSAPSTKYVGQHPYRIISMPGTSTVPVSLPSPLPTAKSAGPSKKTPRSRKGQPRILKAAPPPPPGEHSVYRTEAQRFEYLSTHPWIAAFSVVGARCAACRRRILADIRTKGKYVVPNFTRHIDEKCRARRAIEEGRKPFPEEKKGEKPLETDHRKGRRGLRFEVFAGGAPMPGTILGTKEKAKCVKATKKMDVDEVNLSQTATQSTSQECKRVSISAASVARTPSPPVLPVVIDSPEPAPQHSQHAPHYSQAVPHYSQPMPQYSPPPAVQLLPPRFRMSAAFADHDLTPPSMSQADWDMDSEDGSDDEHAYSAPVDVLYRAERPGAPVERERTSCPWYWTSKRTASNLKKFPLDSRLCDRPSRAKRRSNLASAGLRAKAEESSLTYAEGSSSRKTSLIIALSTSFSDARTSSPANWNGHGTPLVYRAHIYKRGSCVLRHWGRDVWEFSTGVLAIFWRVHEHRLQEQNKEPYNQEAWDEIMEHIEYGFRNPVEAEVNVLVHAGPSLIGAEPLPDGTDPCAYLLEHLFPRCDLETAHQLRQCKRRTGKVYRA</sequence>
<dbReference type="InParanoid" id="D8PN14"/>
<organism evidence="3">
    <name type="scientific">Schizophyllum commune (strain H4-8 / FGSC 9210)</name>
    <name type="common">Split gill fungus</name>
    <dbReference type="NCBI Taxonomy" id="578458"/>
    <lineage>
        <taxon>Eukaryota</taxon>
        <taxon>Fungi</taxon>
        <taxon>Dikarya</taxon>
        <taxon>Basidiomycota</taxon>
        <taxon>Agaricomycotina</taxon>
        <taxon>Agaricomycetes</taxon>
        <taxon>Agaricomycetidae</taxon>
        <taxon>Agaricales</taxon>
        <taxon>Schizophyllaceae</taxon>
        <taxon>Schizophyllum</taxon>
    </lineage>
</organism>
<evidence type="ECO:0000256" key="1">
    <source>
        <dbReference type="SAM" id="MobiDB-lite"/>
    </source>
</evidence>
<dbReference type="GeneID" id="9595083"/>